<keyword evidence="2" id="KW-1185">Reference proteome</keyword>
<evidence type="ECO:0000313" key="1">
    <source>
        <dbReference type="EMBL" id="KZT30053.1"/>
    </source>
</evidence>
<dbReference type="Proteomes" id="UP000076761">
    <property type="component" value="Unassembled WGS sequence"/>
</dbReference>
<name>A0A165VQZ0_9AGAM</name>
<proteinExistence type="predicted"/>
<gene>
    <name evidence="1" type="ORF">NEOLEDRAFT_302713</name>
</gene>
<reference evidence="1 2" key="1">
    <citation type="journal article" date="2016" name="Mol. Biol. Evol.">
        <title>Comparative Genomics of Early-Diverging Mushroom-Forming Fungi Provides Insights into the Origins of Lignocellulose Decay Capabilities.</title>
        <authorList>
            <person name="Nagy L.G."/>
            <person name="Riley R."/>
            <person name="Tritt A."/>
            <person name="Adam C."/>
            <person name="Daum C."/>
            <person name="Floudas D."/>
            <person name="Sun H."/>
            <person name="Yadav J.S."/>
            <person name="Pangilinan J."/>
            <person name="Larsson K.H."/>
            <person name="Matsuura K."/>
            <person name="Barry K."/>
            <person name="Labutti K."/>
            <person name="Kuo R."/>
            <person name="Ohm R.A."/>
            <person name="Bhattacharya S.S."/>
            <person name="Shirouzu T."/>
            <person name="Yoshinaga Y."/>
            <person name="Martin F.M."/>
            <person name="Grigoriev I.V."/>
            <person name="Hibbett D.S."/>
        </authorList>
    </citation>
    <scope>NUCLEOTIDE SEQUENCE [LARGE SCALE GENOMIC DNA]</scope>
    <source>
        <strain evidence="1 2">HHB14362 ss-1</strain>
    </source>
</reference>
<evidence type="ECO:0000313" key="2">
    <source>
        <dbReference type="Proteomes" id="UP000076761"/>
    </source>
</evidence>
<sequence length="155" mass="17941">MMKAVKSYLSTRTRPTATVRHFRGCDGFVCLEEFQNDLCQYNPIPLNLVCCRSLRRIQKTQFGLFGSYRRTHWAKKCEDHKVLILDRTSIHIRRARWPVRCCINPRHPLQFRRMLTCTSSLSGVSYLSQISRRGVGLLGFEHADDESSMAISATM</sequence>
<dbReference type="EMBL" id="KV425552">
    <property type="protein sequence ID" value="KZT30053.1"/>
    <property type="molecule type" value="Genomic_DNA"/>
</dbReference>
<accession>A0A165VQZ0</accession>
<protein>
    <submittedName>
        <fullName evidence="1">Uncharacterized protein</fullName>
    </submittedName>
</protein>
<organism evidence="1 2">
    <name type="scientific">Neolentinus lepideus HHB14362 ss-1</name>
    <dbReference type="NCBI Taxonomy" id="1314782"/>
    <lineage>
        <taxon>Eukaryota</taxon>
        <taxon>Fungi</taxon>
        <taxon>Dikarya</taxon>
        <taxon>Basidiomycota</taxon>
        <taxon>Agaricomycotina</taxon>
        <taxon>Agaricomycetes</taxon>
        <taxon>Gloeophyllales</taxon>
        <taxon>Gloeophyllaceae</taxon>
        <taxon>Neolentinus</taxon>
    </lineage>
</organism>
<dbReference type="AlphaFoldDB" id="A0A165VQZ0"/>
<dbReference type="InParanoid" id="A0A165VQZ0"/>